<evidence type="ECO:0000313" key="2">
    <source>
        <dbReference type="EMBL" id="KAJ7303812.1"/>
    </source>
</evidence>
<gene>
    <name evidence="2" type="ORF">DFH08DRAFT_825592</name>
</gene>
<feature type="compositionally biased region" description="Polar residues" evidence="1">
    <location>
        <begin position="333"/>
        <end position="346"/>
    </location>
</feature>
<sequence length="354" mass="38272">MSSTPAPSTPASDPLNDVFSAMDQETPVTSTPTPAQKRTCNDLSDNEDDIASGPPALLLTTQNSTQLVQRYAEKKRLRVDQIAEVNSFLKDIPAVCDAKILVNILQVGNQVNAIVVATPEYQVSASLEKTLHNFAAAILLSSRISTYKGAVPTNTLLNILRKNRFDLPPGIENKPADYAKVVASVQDAFTQLRSKFKKALSASLKVNKQDKEHAPGPKHQNIFKLTGIFVENTRCSVTIELCARVALMRQVYLVRPGVKFWDRLDLTLAEICTKAGGNAKKITKAFAHILTKDQDLHGIKTNDPEIPQSDVDGFQQEVDDLIDAGLNDVATSAAAQVTPSTPTAQQAGGAVADD</sequence>
<feature type="compositionally biased region" description="Low complexity" evidence="1">
    <location>
        <begin position="1"/>
        <end position="14"/>
    </location>
</feature>
<feature type="compositionally biased region" description="Polar residues" evidence="1">
    <location>
        <begin position="26"/>
        <end position="43"/>
    </location>
</feature>
<name>A0AAD6Z1U8_9AGAR</name>
<reference evidence="2" key="1">
    <citation type="submission" date="2023-03" db="EMBL/GenBank/DDBJ databases">
        <title>Massive genome expansion in bonnet fungi (Mycena s.s.) driven by repeated elements and novel gene families across ecological guilds.</title>
        <authorList>
            <consortium name="Lawrence Berkeley National Laboratory"/>
            <person name="Harder C.B."/>
            <person name="Miyauchi S."/>
            <person name="Viragh M."/>
            <person name="Kuo A."/>
            <person name="Thoen E."/>
            <person name="Andreopoulos B."/>
            <person name="Lu D."/>
            <person name="Skrede I."/>
            <person name="Drula E."/>
            <person name="Henrissat B."/>
            <person name="Morin E."/>
            <person name="Kohler A."/>
            <person name="Barry K."/>
            <person name="LaButti K."/>
            <person name="Morin E."/>
            <person name="Salamov A."/>
            <person name="Lipzen A."/>
            <person name="Mereny Z."/>
            <person name="Hegedus B."/>
            <person name="Baldrian P."/>
            <person name="Stursova M."/>
            <person name="Weitz H."/>
            <person name="Taylor A."/>
            <person name="Grigoriev I.V."/>
            <person name="Nagy L.G."/>
            <person name="Martin F."/>
            <person name="Kauserud H."/>
        </authorList>
    </citation>
    <scope>NUCLEOTIDE SEQUENCE</scope>
    <source>
        <strain evidence="2">CBHHK002</strain>
    </source>
</reference>
<protein>
    <submittedName>
        <fullName evidence="2">Uncharacterized protein</fullName>
    </submittedName>
</protein>
<organism evidence="2 3">
    <name type="scientific">Mycena albidolilacea</name>
    <dbReference type="NCBI Taxonomy" id="1033008"/>
    <lineage>
        <taxon>Eukaryota</taxon>
        <taxon>Fungi</taxon>
        <taxon>Dikarya</taxon>
        <taxon>Basidiomycota</taxon>
        <taxon>Agaricomycotina</taxon>
        <taxon>Agaricomycetes</taxon>
        <taxon>Agaricomycetidae</taxon>
        <taxon>Agaricales</taxon>
        <taxon>Marasmiineae</taxon>
        <taxon>Mycenaceae</taxon>
        <taxon>Mycena</taxon>
    </lineage>
</organism>
<dbReference type="AlphaFoldDB" id="A0AAD6Z1U8"/>
<dbReference type="EMBL" id="JARIHO010000102">
    <property type="protein sequence ID" value="KAJ7303812.1"/>
    <property type="molecule type" value="Genomic_DNA"/>
</dbReference>
<evidence type="ECO:0000256" key="1">
    <source>
        <dbReference type="SAM" id="MobiDB-lite"/>
    </source>
</evidence>
<keyword evidence="3" id="KW-1185">Reference proteome</keyword>
<proteinExistence type="predicted"/>
<dbReference type="Proteomes" id="UP001218218">
    <property type="component" value="Unassembled WGS sequence"/>
</dbReference>
<comment type="caution">
    <text evidence="2">The sequence shown here is derived from an EMBL/GenBank/DDBJ whole genome shotgun (WGS) entry which is preliminary data.</text>
</comment>
<feature type="region of interest" description="Disordered" evidence="1">
    <location>
        <begin position="333"/>
        <end position="354"/>
    </location>
</feature>
<feature type="region of interest" description="Disordered" evidence="1">
    <location>
        <begin position="1"/>
        <end position="56"/>
    </location>
</feature>
<evidence type="ECO:0000313" key="3">
    <source>
        <dbReference type="Proteomes" id="UP001218218"/>
    </source>
</evidence>
<accession>A0AAD6Z1U8</accession>